<dbReference type="AlphaFoldDB" id="D8M875"/>
<keyword evidence="1 4" id="KW-0812">Transmembrane</keyword>
<dbReference type="Proteomes" id="UP000008312">
    <property type="component" value="Unassembled WGS sequence"/>
</dbReference>
<dbReference type="GO" id="GO:0022857">
    <property type="term" value="F:transmembrane transporter activity"/>
    <property type="evidence" value="ECO:0007669"/>
    <property type="project" value="InterPro"/>
</dbReference>
<evidence type="ECO:0000313" key="6">
    <source>
        <dbReference type="Proteomes" id="UP000008312"/>
    </source>
</evidence>
<evidence type="ECO:0000256" key="1">
    <source>
        <dbReference type="ARBA" id="ARBA00022692"/>
    </source>
</evidence>
<dbReference type="RefSeq" id="XP_012898312.1">
    <property type="nucleotide sequence ID" value="XM_013042858.1"/>
</dbReference>
<feature type="transmembrane region" description="Helical" evidence="4">
    <location>
        <begin position="33"/>
        <end position="53"/>
    </location>
</feature>
<dbReference type="GeneID" id="24922878"/>
<dbReference type="PANTHER" id="PTHR31218">
    <property type="entry name" value="WAT1-RELATED PROTEIN"/>
    <property type="match status" value="1"/>
</dbReference>
<gene>
    <name evidence="5" type="ORF">GSBLH_T00006754001</name>
</gene>
<keyword evidence="2 4" id="KW-1133">Transmembrane helix</keyword>
<evidence type="ECO:0000256" key="3">
    <source>
        <dbReference type="ARBA" id="ARBA00023136"/>
    </source>
</evidence>
<dbReference type="EMBL" id="FN668683">
    <property type="protein sequence ID" value="CBK24264.2"/>
    <property type="molecule type" value="Genomic_DNA"/>
</dbReference>
<dbReference type="InterPro" id="IPR030184">
    <property type="entry name" value="WAT1-related"/>
</dbReference>
<dbReference type="SUPFAM" id="SSF103481">
    <property type="entry name" value="Multidrug resistance efflux transporter EmrE"/>
    <property type="match status" value="1"/>
</dbReference>
<feature type="transmembrane region" description="Helical" evidence="4">
    <location>
        <begin position="167"/>
        <end position="184"/>
    </location>
</feature>
<keyword evidence="3 4" id="KW-0472">Membrane</keyword>
<evidence type="ECO:0000256" key="4">
    <source>
        <dbReference type="SAM" id="Phobius"/>
    </source>
</evidence>
<dbReference type="InParanoid" id="D8M875"/>
<evidence type="ECO:0000313" key="5">
    <source>
        <dbReference type="EMBL" id="CBK24264.2"/>
    </source>
</evidence>
<feature type="transmembrane region" description="Helical" evidence="4">
    <location>
        <begin position="59"/>
        <end position="79"/>
    </location>
</feature>
<evidence type="ECO:0008006" key="7">
    <source>
        <dbReference type="Google" id="ProtNLM"/>
    </source>
</evidence>
<dbReference type="InterPro" id="IPR037185">
    <property type="entry name" value="EmrE-like"/>
</dbReference>
<proteinExistence type="predicted"/>
<dbReference type="GO" id="GO:0016020">
    <property type="term" value="C:membrane"/>
    <property type="evidence" value="ECO:0007669"/>
    <property type="project" value="InterPro"/>
</dbReference>
<protein>
    <recommendedName>
        <fullName evidence="7">EamA domain-containing protein</fullName>
    </recommendedName>
</protein>
<reference evidence="5" key="1">
    <citation type="submission" date="2010-02" db="EMBL/GenBank/DDBJ databases">
        <title>Sequencing and annotation of the Blastocystis hominis genome.</title>
        <authorList>
            <person name="Wincker P."/>
        </authorList>
    </citation>
    <scope>NUCLEOTIDE SEQUENCE</scope>
    <source>
        <strain evidence="5">Singapore isolate B</strain>
    </source>
</reference>
<accession>D8M875</accession>
<keyword evidence="6" id="KW-1185">Reference proteome</keyword>
<feature type="transmembrane region" description="Helical" evidence="4">
    <location>
        <begin position="86"/>
        <end position="111"/>
    </location>
</feature>
<evidence type="ECO:0000256" key="2">
    <source>
        <dbReference type="ARBA" id="ARBA00022989"/>
    </source>
</evidence>
<organism evidence="5">
    <name type="scientific">Blastocystis hominis</name>
    <dbReference type="NCBI Taxonomy" id="12968"/>
    <lineage>
        <taxon>Eukaryota</taxon>
        <taxon>Sar</taxon>
        <taxon>Stramenopiles</taxon>
        <taxon>Bigyra</taxon>
        <taxon>Opalozoa</taxon>
        <taxon>Opalinata</taxon>
        <taxon>Blastocystidae</taxon>
        <taxon>Blastocystis</taxon>
    </lineage>
</organism>
<sequence>MQSCRFYNETTQPIITVVITILLRMEKRSALKIVGVLLATAGAMIVTWFSGGGTEGKNILLGSLFFFINCVSSSMFVIVSKALVQLYPALSVTSLSYNVCSVLVMIVGLVMECQRVEHPEGRHLVFVVWCNRYIDASIISAYSTFQPISTTIVAVLFLHEVLKWGDLGVFLVFLGLGFVIYDSYKSKRSDGEMR</sequence>
<dbReference type="OrthoDB" id="199713at2759"/>
<name>D8M875_BLAHO</name>